<keyword evidence="2" id="KW-1185">Reference proteome</keyword>
<proteinExistence type="predicted"/>
<name>A0AAN9J673_CLITE</name>
<dbReference type="AlphaFoldDB" id="A0AAN9J673"/>
<protein>
    <submittedName>
        <fullName evidence="1">Uncharacterized protein</fullName>
    </submittedName>
</protein>
<reference evidence="1 2" key="1">
    <citation type="submission" date="2024-01" db="EMBL/GenBank/DDBJ databases">
        <title>The genomes of 5 underutilized Papilionoideae crops provide insights into root nodulation and disease resistance.</title>
        <authorList>
            <person name="Yuan L."/>
        </authorList>
    </citation>
    <scope>NUCLEOTIDE SEQUENCE [LARGE SCALE GENOMIC DNA]</scope>
    <source>
        <strain evidence="1">LY-2023</strain>
        <tissue evidence="1">Leaf</tissue>
    </source>
</reference>
<accession>A0AAN9J673</accession>
<dbReference type="InterPro" id="IPR036691">
    <property type="entry name" value="Endo/exonu/phosph_ase_sf"/>
</dbReference>
<dbReference type="EMBL" id="JAYKXN010000004">
    <property type="protein sequence ID" value="KAK7293005.1"/>
    <property type="molecule type" value="Genomic_DNA"/>
</dbReference>
<dbReference type="Proteomes" id="UP001359559">
    <property type="component" value="Unassembled WGS sequence"/>
</dbReference>
<sequence length="226" mass="25592">MSEGISAPKITYGDWIIVKKNRKPKILTKYKEERVLLDTGKLDSGIERFWVLSKCIESVQVEVVDIYPQAIIVGINQGSLRWVCSMIYAKPRLHEHKVLLEHLEQLRTTIHCPWVLLRDFNEVSSASKVKGGIFNPVAATGFLHMIEQCDLQDLGVPNAAVVRLSNLLGYHRTYDLGKYLGVFLHQGHVNRALFNPLLERIHGQLASWKSKLLNKAGKICLVKSVI</sequence>
<organism evidence="1 2">
    <name type="scientific">Clitoria ternatea</name>
    <name type="common">Butterfly pea</name>
    <dbReference type="NCBI Taxonomy" id="43366"/>
    <lineage>
        <taxon>Eukaryota</taxon>
        <taxon>Viridiplantae</taxon>
        <taxon>Streptophyta</taxon>
        <taxon>Embryophyta</taxon>
        <taxon>Tracheophyta</taxon>
        <taxon>Spermatophyta</taxon>
        <taxon>Magnoliopsida</taxon>
        <taxon>eudicotyledons</taxon>
        <taxon>Gunneridae</taxon>
        <taxon>Pentapetalae</taxon>
        <taxon>rosids</taxon>
        <taxon>fabids</taxon>
        <taxon>Fabales</taxon>
        <taxon>Fabaceae</taxon>
        <taxon>Papilionoideae</taxon>
        <taxon>50 kb inversion clade</taxon>
        <taxon>NPAAA clade</taxon>
        <taxon>indigoferoid/millettioid clade</taxon>
        <taxon>Phaseoleae</taxon>
        <taxon>Clitoria</taxon>
    </lineage>
</organism>
<gene>
    <name evidence="1" type="ORF">RJT34_15865</name>
</gene>
<evidence type="ECO:0000313" key="1">
    <source>
        <dbReference type="EMBL" id="KAK7293005.1"/>
    </source>
</evidence>
<dbReference type="SUPFAM" id="SSF56219">
    <property type="entry name" value="DNase I-like"/>
    <property type="match status" value="1"/>
</dbReference>
<comment type="caution">
    <text evidence="1">The sequence shown here is derived from an EMBL/GenBank/DDBJ whole genome shotgun (WGS) entry which is preliminary data.</text>
</comment>
<evidence type="ECO:0000313" key="2">
    <source>
        <dbReference type="Proteomes" id="UP001359559"/>
    </source>
</evidence>